<evidence type="ECO:0000313" key="5">
    <source>
        <dbReference type="Proteomes" id="UP000001555"/>
    </source>
</evidence>
<dbReference type="VEuPathDB" id="VectorBase:ISCI010000"/>
<keyword evidence="2" id="KW-0472">Membrane</keyword>
<dbReference type="VEuPathDB" id="VectorBase:ISCW010000"/>
<dbReference type="EMBL" id="ABJB010447099">
    <property type="status" value="NOT_ANNOTATED_CDS"/>
    <property type="molecule type" value="Genomic_DNA"/>
</dbReference>
<feature type="compositionally biased region" description="Polar residues" evidence="1">
    <location>
        <begin position="194"/>
        <end position="248"/>
    </location>
</feature>
<dbReference type="PaxDb" id="6945-B7Q033"/>
<feature type="transmembrane region" description="Helical" evidence="2">
    <location>
        <begin position="94"/>
        <end position="120"/>
    </location>
</feature>
<accession>B7Q033</accession>
<reference evidence="4" key="2">
    <citation type="submission" date="2020-05" db="UniProtKB">
        <authorList>
            <consortium name="EnsemblMetazoa"/>
        </authorList>
    </citation>
    <scope>IDENTIFICATION</scope>
    <source>
        <strain evidence="4">wikel</strain>
    </source>
</reference>
<evidence type="ECO:0000256" key="1">
    <source>
        <dbReference type="SAM" id="MobiDB-lite"/>
    </source>
</evidence>
<proteinExistence type="predicted"/>
<keyword evidence="2" id="KW-1133">Transmembrane helix</keyword>
<dbReference type="OrthoDB" id="10409137at2759"/>
<dbReference type="AlphaFoldDB" id="B7Q033"/>
<dbReference type="EMBL" id="DS829542">
    <property type="protein sequence ID" value="EEC12205.1"/>
    <property type="molecule type" value="Genomic_DNA"/>
</dbReference>
<dbReference type="EnsemblMetazoa" id="ISCW010000-RA">
    <property type="protein sequence ID" value="ISCW010000-PA"/>
    <property type="gene ID" value="ISCW010000"/>
</dbReference>
<dbReference type="Proteomes" id="UP000001555">
    <property type="component" value="Unassembled WGS sequence"/>
</dbReference>
<feature type="compositionally biased region" description="Pro residues" evidence="1">
    <location>
        <begin position="183"/>
        <end position="193"/>
    </location>
</feature>
<gene>
    <name evidence="3" type="ORF">IscW_ISCW010000</name>
</gene>
<keyword evidence="5" id="KW-1185">Reference proteome</keyword>
<name>B7Q033_IXOSC</name>
<evidence type="ECO:0000313" key="4">
    <source>
        <dbReference type="EnsemblMetazoa" id="ISCW010000-PA"/>
    </source>
</evidence>
<protein>
    <submittedName>
        <fullName evidence="3 4">Uncharacterized protein</fullName>
    </submittedName>
</protein>
<keyword evidence="2" id="KW-0812">Transmembrane</keyword>
<dbReference type="VEuPathDB" id="VectorBase:ISCP_019519"/>
<reference evidence="3 5" key="1">
    <citation type="submission" date="2008-03" db="EMBL/GenBank/DDBJ databases">
        <title>Annotation of Ixodes scapularis.</title>
        <authorList>
            <consortium name="Ixodes scapularis Genome Project Consortium"/>
            <person name="Caler E."/>
            <person name="Hannick L.I."/>
            <person name="Bidwell S."/>
            <person name="Joardar V."/>
            <person name="Thiagarajan M."/>
            <person name="Amedeo P."/>
            <person name="Galinsky K.J."/>
            <person name="Schobel S."/>
            <person name="Inman J."/>
            <person name="Hostetler J."/>
            <person name="Miller J."/>
            <person name="Hammond M."/>
            <person name="Megy K."/>
            <person name="Lawson D."/>
            <person name="Kodira C."/>
            <person name="Sutton G."/>
            <person name="Meyer J."/>
            <person name="Hill C.A."/>
            <person name="Birren B."/>
            <person name="Nene V."/>
            <person name="Collins F."/>
            <person name="Alarcon-Chaidez F."/>
            <person name="Wikel S."/>
            <person name="Strausberg R."/>
        </authorList>
    </citation>
    <scope>NUCLEOTIDE SEQUENCE [LARGE SCALE GENOMIC DNA]</scope>
    <source>
        <strain evidence="5">Wikel</strain>
        <strain evidence="3">Wikel colony</strain>
    </source>
</reference>
<evidence type="ECO:0000256" key="2">
    <source>
        <dbReference type="SAM" id="Phobius"/>
    </source>
</evidence>
<feature type="region of interest" description="Disordered" evidence="1">
    <location>
        <begin position="176"/>
        <end position="257"/>
    </location>
</feature>
<dbReference type="EMBL" id="ABJB010602618">
    <property type="status" value="NOT_ANNOTATED_CDS"/>
    <property type="molecule type" value="Genomic_DNA"/>
</dbReference>
<dbReference type="InParanoid" id="B7Q033"/>
<organism>
    <name type="scientific">Ixodes scapularis</name>
    <name type="common">Black-legged tick</name>
    <name type="synonym">Deer tick</name>
    <dbReference type="NCBI Taxonomy" id="6945"/>
    <lineage>
        <taxon>Eukaryota</taxon>
        <taxon>Metazoa</taxon>
        <taxon>Ecdysozoa</taxon>
        <taxon>Arthropoda</taxon>
        <taxon>Chelicerata</taxon>
        <taxon>Arachnida</taxon>
        <taxon>Acari</taxon>
        <taxon>Parasitiformes</taxon>
        <taxon>Ixodida</taxon>
        <taxon>Ixodoidea</taxon>
        <taxon>Ixodidae</taxon>
        <taxon>Ixodinae</taxon>
        <taxon>Ixodes</taxon>
    </lineage>
</organism>
<dbReference type="HOGENOM" id="CLU_1082907_0_0_1"/>
<sequence>MHAAKDKRSAGFAPNWQPIDAACPLAGSVLVQADLVPVKTPTLELDRSALLAARRELRDRVNRGTAVVSDLDGNRLAVFTTNTRTLLPPRGHPYSLPLLCAVSALFVATALVIAASVWVAKKHLTPTPVSPSIEEGAGPRPESASEFLALVPARLLSSRLTGPTSAATLQLLERKVPRREPVPEPPVYLPPPTSTLVETSVAPSTANGTLGGWSTSPETVTPGTTAHSSREWLSTRSTSFQTEKSYSEASRPETVAK</sequence>
<evidence type="ECO:0000313" key="3">
    <source>
        <dbReference type="EMBL" id="EEC12205.1"/>
    </source>
</evidence>